<evidence type="ECO:0000259" key="5">
    <source>
        <dbReference type="SMART" id="SM01142"/>
    </source>
</evidence>
<organism evidence="6 7">
    <name type="scientific">Trifolium medium</name>
    <dbReference type="NCBI Taxonomy" id="97028"/>
    <lineage>
        <taxon>Eukaryota</taxon>
        <taxon>Viridiplantae</taxon>
        <taxon>Streptophyta</taxon>
        <taxon>Embryophyta</taxon>
        <taxon>Tracheophyta</taxon>
        <taxon>Spermatophyta</taxon>
        <taxon>Magnoliopsida</taxon>
        <taxon>eudicotyledons</taxon>
        <taxon>Gunneridae</taxon>
        <taxon>Pentapetalae</taxon>
        <taxon>rosids</taxon>
        <taxon>fabids</taxon>
        <taxon>Fabales</taxon>
        <taxon>Fabaceae</taxon>
        <taxon>Papilionoideae</taxon>
        <taxon>50 kb inversion clade</taxon>
        <taxon>NPAAA clade</taxon>
        <taxon>Hologalegina</taxon>
        <taxon>IRL clade</taxon>
        <taxon>Trifolieae</taxon>
        <taxon>Trifolium</taxon>
    </lineage>
</organism>
<dbReference type="GO" id="GO:0000460">
    <property type="term" value="P:maturation of 5.8S rRNA"/>
    <property type="evidence" value="ECO:0007669"/>
    <property type="project" value="TreeGrafter"/>
</dbReference>
<dbReference type="Gene3D" id="1.10.3380.30">
    <property type="match status" value="1"/>
</dbReference>
<dbReference type="InterPro" id="IPR050699">
    <property type="entry name" value="RNA-DNA_Helicase"/>
</dbReference>
<evidence type="ECO:0000256" key="4">
    <source>
        <dbReference type="ARBA" id="ARBA00022840"/>
    </source>
</evidence>
<sequence length="136" mass="15666">KIKVFQRKQELTAKIKSIKKTLRSSTTLAFKDELKARKRVLRRLGYATSDNVVDLKGKVACEISSADELTLTELMFNGVFKDIKVEELISLLSCFVWQEKINDAAKPREELDLLYSQLQDNARRVAQLQLECKVIY</sequence>
<keyword evidence="2" id="KW-0378">Hydrolase</keyword>
<dbReference type="Pfam" id="PF08148">
    <property type="entry name" value="DSHCT"/>
    <property type="match status" value="1"/>
</dbReference>
<evidence type="ECO:0000313" key="6">
    <source>
        <dbReference type="EMBL" id="MCI07063.1"/>
    </source>
</evidence>
<feature type="non-terminal residue" evidence="6">
    <location>
        <position position="1"/>
    </location>
</feature>
<dbReference type="InterPro" id="IPR012961">
    <property type="entry name" value="Ski2/MTR4_C"/>
</dbReference>
<proteinExistence type="predicted"/>
<dbReference type="PANTHER" id="PTHR12131">
    <property type="entry name" value="ATP-DEPENDENT RNA AND DNA HELICASE"/>
    <property type="match status" value="1"/>
</dbReference>
<dbReference type="GO" id="GO:0005634">
    <property type="term" value="C:nucleus"/>
    <property type="evidence" value="ECO:0007669"/>
    <property type="project" value="TreeGrafter"/>
</dbReference>
<keyword evidence="4" id="KW-0067">ATP-binding</keyword>
<dbReference type="GO" id="GO:0004386">
    <property type="term" value="F:helicase activity"/>
    <property type="evidence" value="ECO:0007669"/>
    <property type="project" value="UniProtKB-KW"/>
</dbReference>
<dbReference type="PANTHER" id="PTHR12131:SF25">
    <property type="entry name" value="DEXH-BOX ATP-DEPENDENT RNA HELICASE DEXH9"/>
    <property type="match status" value="1"/>
</dbReference>
<feature type="domain" description="ATP-dependent RNA helicase Ski2/MTR4 C-terminal" evidence="5">
    <location>
        <begin position="48"/>
        <end position="136"/>
    </location>
</feature>
<evidence type="ECO:0000256" key="1">
    <source>
        <dbReference type="ARBA" id="ARBA00022741"/>
    </source>
</evidence>
<dbReference type="GO" id="GO:0005524">
    <property type="term" value="F:ATP binding"/>
    <property type="evidence" value="ECO:0007669"/>
    <property type="project" value="UniProtKB-KW"/>
</dbReference>
<comment type="caution">
    <text evidence="6">The sequence shown here is derived from an EMBL/GenBank/DDBJ whole genome shotgun (WGS) entry which is preliminary data.</text>
</comment>
<evidence type="ECO:0000256" key="3">
    <source>
        <dbReference type="ARBA" id="ARBA00022806"/>
    </source>
</evidence>
<reference evidence="6 7" key="1">
    <citation type="journal article" date="2018" name="Front. Plant Sci.">
        <title>Red Clover (Trifolium pratense) and Zigzag Clover (T. medium) - A Picture of Genomic Similarities and Differences.</title>
        <authorList>
            <person name="Dluhosova J."/>
            <person name="Istvanek J."/>
            <person name="Nedelnik J."/>
            <person name="Repkova J."/>
        </authorList>
    </citation>
    <scope>NUCLEOTIDE SEQUENCE [LARGE SCALE GENOMIC DNA]</scope>
    <source>
        <strain evidence="7">cv. 10/8</strain>
        <tissue evidence="6">Leaf</tissue>
    </source>
</reference>
<dbReference type="EMBL" id="LXQA010064060">
    <property type="protein sequence ID" value="MCI07063.1"/>
    <property type="molecule type" value="Genomic_DNA"/>
</dbReference>
<name>A0A392P4S1_9FABA</name>
<dbReference type="SMART" id="SM01142">
    <property type="entry name" value="DSHCT"/>
    <property type="match status" value="1"/>
</dbReference>
<dbReference type="AlphaFoldDB" id="A0A392P4S1"/>
<keyword evidence="3" id="KW-0347">Helicase</keyword>
<keyword evidence="1" id="KW-0547">Nucleotide-binding</keyword>
<keyword evidence="7" id="KW-1185">Reference proteome</keyword>
<evidence type="ECO:0000256" key="2">
    <source>
        <dbReference type="ARBA" id="ARBA00022801"/>
    </source>
</evidence>
<evidence type="ECO:0000313" key="7">
    <source>
        <dbReference type="Proteomes" id="UP000265520"/>
    </source>
</evidence>
<dbReference type="GO" id="GO:0016787">
    <property type="term" value="F:hydrolase activity"/>
    <property type="evidence" value="ECO:0007669"/>
    <property type="project" value="UniProtKB-KW"/>
</dbReference>
<dbReference type="Proteomes" id="UP000265520">
    <property type="component" value="Unassembled WGS sequence"/>
</dbReference>
<protein>
    <submittedName>
        <fullName evidence="6">Superkiller viralicidic activity 2-like 2</fullName>
    </submittedName>
</protein>
<accession>A0A392P4S1</accession>